<dbReference type="InterPro" id="IPR044611">
    <property type="entry name" value="E3A/B/C-like"/>
</dbReference>
<dbReference type="SUPFAM" id="SSF56204">
    <property type="entry name" value="Hect, E3 ligase catalytic domain"/>
    <property type="match status" value="1"/>
</dbReference>
<evidence type="ECO:0000256" key="8">
    <source>
        <dbReference type="ARBA" id="ARBA00067505"/>
    </source>
</evidence>
<dbReference type="PROSITE" id="PS50237">
    <property type="entry name" value="HECT"/>
    <property type="match status" value="1"/>
</dbReference>
<name>A0A267GPV8_9PLAT</name>
<feature type="compositionally biased region" description="Basic and acidic residues" evidence="11">
    <location>
        <begin position="19"/>
        <end position="32"/>
    </location>
</feature>
<dbReference type="AlphaFoldDB" id="A0A267GPV8"/>
<dbReference type="GO" id="GO:0006511">
    <property type="term" value="P:ubiquitin-dependent protein catabolic process"/>
    <property type="evidence" value="ECO:0007669"/>
    <property type="project" value="TreeGrafter"/>
</dbReference>
<dbReference type="EMBL" id="NIVC01000202">
    <property type="protein sequence ID" value="PAA88068.1"/>
    <property type="molecule type" value="Genomic_DNA"/>
</dbReference>
<evidence type="ECO:0000313" key="13">
    <source>
        <dbReference type="EMBL" id="PAA88068.1"/>
    </source>
</evidence>
<comment type="subcellular location">
    <subcellularLocation>
        <location evidence="7">Postsynaptic density</location>
    </subcellularLocation>
</comment>
<dbReference type="FunFam" id="3.30.2160.10:FF:000002">
    <property type="entry name" value="Putative Ubiquitin-protein ligase E3C"/>
    <property type="match status" value="1"/>
</dbReference>
<sequence>QRMFLPPSQCGQGQSALIEKARRQRDERQGERRRELSALRIQAWYRGQLARIRLRCQLRDEFRASLSAAAPAGGGSISAEELLSAAAKLLYRFDPIRDLADFELLARRLVSSSEATASRAAYPALLLKKARAAACAAQLSKLIAAISACLAALQPDTNAGHLRTASVCLSALLALSTPERWGFLSALSNREAYLSGLRPLLARAFSGPSGASALLASIGRFLWLGLARQKSLLSPLLLGALLTASLRAADLGGWTAGLIDDFLRHLLSVPGLVAHAAAAGEAALPGLLEADAAGRLVDRLAESDARPLCSEQSPLDAGRLLCTLANLVQLAQLDLRVLADRLPAFCLAASALLRRLRQLVSNGRAASSTSWHPVLGWFSHPCDPGLQESMPTVAKQLQLLCGAKMVRLLFADLLGYEVFTLRFHDELASGGSGSGGGSSGSSGISIKRPTFRLLKGSSSSASKTSSTLPLPAAASASSSASASGAPAPVRELAGLRLADTGDCGGGGSGKRQQQQQQQRCWLRQSAQTACQLYLQASRALSQMRNDILGGLWISDLPRRLWRLVQSSGSAADWSSVANAAAKTASQNNHWEDSSASPLHLLTLFCESSAALLTVLDDVELFEQERCLQLTELASLAAFLNRFVYSHVCAVGPDAANAGPAFQAALRLLAVLHTKDTRHPFCPPAVWLVPGLKPHAFLADLERERPAAQFLLRACPHVLPLRERIGLFRRLVRSDKNALGLLALETPPSTLIVVRRSQLVEDGYRQLAALPVAKLKGTVRVRFVNDLGLDEAGIDQDGVFKEFLEEILRRVLDPSLNLFKATEDQRLYPSPTSCVQENHLLLFEFVGRLLGKAVYEGIVVDVAFATFFLTQMLDRQRSSFYSFVDELASLDAMLYKNLTFIKHYEGDLSELELTFSYDEDVMGQVVTHDLVPGGRFVALTNENRFSYVHLMANLRMHTQIRQQVAAFLRGFRQLVSADWLRMFSPPELQCLIAGEATDIDLDDLKQHVRYYGGFHSGHRVIQWLWEVLERDFSPAERALFLKFVTSCSRPPLLGFAHLQPPLSIRCVEVAEDQDTGDTLGTVLKGFFRIRSGRDAQRLPTSSTCFNLLKLPNYAKKATLRDKLRYAISSHSGFELS</sequence>
<dbReference type="GO" id="GO:0061630">
    <property type="term" value="F:ubiquitin protein ligase activity"/>
    <property type="evidence" value="ECO:0007669"/>
    <property type="project" value="UniProtKB-EC"/>
</dbReference>
<dbReference type="EC" id="2.3.2.26" evidence="3"/>
<dbReference type="InterPro" id="IPR000569">
    <property type="entry name" value="HECT_dom"/>
</dbReference>
<evidence type="ECO:0000256" key="2">
    <source>
        <dbReference type="ARBA" id="ARBA00004906"/>
    </source>
</evidence>
<proteinExistence type="predicted"/>
<evidence type="ECO:0000256" key="6">
    <source>
        <dbReference type="ARBA" id="ARBA00023018"/>
    </source>
</evidence>
<dbReference type="GO" id="GO:0000209">
    <property type="term" value="P:protein polyubiquitination"/>
    <property type="evidence" value="ECO:0007669"/>
    <property type="project" value="InterPro"/>
</dbReference>
<dbReference type="Pfam" id="PF00632">
    <property type="entry name" value="HECT"/>
    <property type="match status" value="1"/>
</dbReference>
<evidence type="ECO:0000313" key="14">
    <source>
        <dbReference type="Proteomes" id="UP000215902"/>
    </source>
</evidence>
<dbReference type="CDD" id="cd00078">
    <property type="entry name" value="HECTc"/>
    <property type="match status" value="1"/>
</dbReference>
<organism evidence="13 14">
    <name type="scientific">Macrostomum lignano</name>
    <dbReference type="NCBI Taxonomy" id="282301"/>
    <lineage>
        <taxon>Eukaryota</taxon>
        <taxon>Metazoa</taxon>
        <taxon>Spiralia</taxon>
        <taxon>Lophotrochozoa</taxon>
        <taxon>Platyhelminthes</taxon>
        <taxon>Rhabditophora</taxon>
        <taxon>Macrostomorpha</taxon>
        <taxon>Macrostomida</taxon>
        <taxon>Macrostomidae</taxon>
        <taxon>Macrostomum</taxon>
    </lineage>
</organism>
<protein>
    <recommendedName>
        <fullName evidence="8">Ubiquitin-protein ligase E3B</fullName>
        <ecNumber evidence="3">2.3.2.26</ecNumber>
    </recommendedName>
    <alternativeName>
        <fullName evidence="9">HECT-type ubiquitin transferase E3B</fullName>
    </alternativeName>
</protein>
<dbReference type="Proteomes" id="UP000215902">
    <property type="component" value="Unassembled WGS sequence"/>
</dbReference>
<feature type="active site" description="Glycyl thioester intermediate" evidence="10">
    <location>
        <position position="1103"/>
    </location>
</feature>
<keyword evidence="14" id="KW-1185">Reference proteome</keyword>
<comment type="pathway">
    <text evidence="2">Protein modification; protein ubiquitination.</text>
</comment>
<dbReference type="FunFam" id="3.30.2410.10:FF:000012">
    <property type="entry name" value="Ubiquitin-protein ligase E3B"/>
    <property type="match status" value="1"/>
</dbReference>
<dbReference type="STRING" id="282301.A0A267GPV8"/>
<evidence type="ECO:0000256" key="9">
    <source>
        <dbReference type="ARBA" id="ARBA00077267"/>
    </source>
</evidence>
<dbReference type="Gene3D" id="3.30.2160.10">
    <property type="entry name" value="Hect, E3 ligase catalytic domain"/>
    <property type="match status" value="1"/>
</dbReference>
<dbReference type="PANTHER" id="PTHR45700:SF3">
    <property type="entry name" value="UBIQUITIN-PROTEIN LIGASE E3B"/>
    <property type="match status" value="1"/>
</dbReference>
<evidence type="ECO:0000256" key="3">
    <source>
        <dbReference type="ARBA" id="ARBA00012485"/>
    </source>
</evidence>
<feature type="region of interest" description="Disordered" evidence="11">
    <location>
        <begin position="1"/>
        <end position="32"/>
    </location>
</feature>
<dbReference type="PANTHER" id="PTHR45700">
    <property type="entry name" value="UBIQUITIN-PROTEIN LIGASE E3C"/>
    <property type="match status" value="1"/>
</dbReference>
<accession>A0A267GPV8</accession>
<gene>
    <name evidence="13" type="ORF">BOX15_Mlig032416g2</name>
</gene>
<evidence type="ECO:0000256" key="4">
    <source>
        <dbReference type="ARBA" id="ARBA00022679"/>
    </source>
</evidence>
<evidence type="ECO:0000256" key="5">
    <source>
        <dbReference type="ARBA" id="ARBA00022786"/>
    </source>
</evidence>
<evidence type="ECO:0000256" key="11">
    <source>
        <dbReference type="SAM" id="MobiDB-lite"/>
    </source>
</evidence>
<dbReference type="OrthoDB" id="8068875at2759"/>
<comment type="catalytic activity">
    <reaction evidence="1">
        <text>S-ubiquitinyl-[E2 ubiquitin-conjugating enzyme]-L-cysteine + [acceptor protein]-L-lysine = [E2 ubiquitin-conjugating enzyme]-L-cysteine + N(6)-ubiquitinyl-[acceptor protein]-L-lysine.</text>
        <dbReference type="EC" id="2.3.2.26"/>
    </reaction>
</comment>
<dbReference type="Gene3D" id="3.30.2410.10">
    <property type="entry name" value="Hect, E3 ligase catalytic domain"/>
    <property type="match status" value="1"/>
</dbReference>
<dbReference type="GO" id="GO:0014069">
    <property type="term" value="C:postsynaptic density"/>
    <property type="evidence" value="ECO:0007669"/>
    <property type="project" value="UniProtKB-SubCell"/>
</dbReference>
<evidence type="ECO:0000256" key="10">
    <source>
        <dbReference type="PROSITE-ProRule" id="PRU00104"/>
    </source>
</evidence>
<feature type="non-terminal residue" evidence="13">
    <location>
        <position position="1"/>
    </location>
</feature>
<keyword evidence="4" id="KW-0808">Transferase</keyword>
<feature type="domain" description="HECT" evidence="12">
    <location>
        <begin position="774"/>
        <end position="1135"/>
    </location>
</feature>
<reference evidence="13 14" key="1">
    <citation type="submission" date="2017-06" db="EMBL/GenBank/DDBJ databases">
        <title>A platform for efficient transgenesis in Macrostomum lignano, a flatworm model organism for stem cell research.</title>
        <authorList>
            <person name="Berezikov E."/>
        </authorList>
    </citation>
    <scope>NUCLEOTIDE SEQUENCE [LARGE SCALE GENOMIC DNA]</scope>
    <source>
        <strain evidence="13">DV1</strain>
        <tissue evidence="13">Whole organism</tissue>
    </source>
</reference>
<dbReference type="InterPro" id="IPR035983">
    <property type="entry name" value="Hect_E3_ubiquitin_ligase"/>
</dbReference>
<evidence type="ECO:0000256" key="1">
    <source>
        <dbReference type="ARBA" id="ARBA00000885"/>
    </source>
</evidence>
<dbReference type="Gene3D" id="3.90.1750.10">
    <property type="entry name" value="Hect, E3 ligase catalytic domains"/>
    <property type="match status" value="1"/>
</dbReference>
<dbReference type="PROSITE" id="PS50096">
    <property type="entry name" value="IQ"/>
    <property type="match status" value="1"/>
</dbReference>
<evidence type="ECO:0000259" key="12">
    <source>
        <dbReference type="PROSITE" id="PS50237"/>
    </source>
</evidence>
<comment type="caution">
    <text evidence="13">The sequence shown here is derived from an EMBL/GenBank/DDBJ whole genome shotgun (WGS) entry which is preliminary data.</text>
</comment>
<evidence type="ECO:0000256" key="7">
    <source>
        <dbReference type="ARBA" id="ARBA00034105"/>
    </source>
</evidence>
<keyword evidence="5 10" id="KW-0833">Ubl conjugation pathway</keyword>
<dbReference type="SMART" id="SM00119">
    <property type="entry name" value="HECTc"/>
    <property type="match status" value="1"/>
</dbReference>
<keyword evidence="6" id="KW-0770">Synapse</keyword>